<dbReference type="SUPFAM" id="SSF52058">
    <property type="entry name" value="L domain-like"/>
    <property type="match status" value="2"/>
</dbReference>
<dbReference type="PRINTS" id="PR00364">
    <property type="entry name" value="DISEASERSIST"/>
</dbReference>
<dbReference type="InterPro" id="IPR000157">
    <property type="entry name" value="TIR_dom"/>
</dbReference>
<dbReference type="Pfam" id="PF00931">
    <property type="entry name" value="NB-ARC"/>
    <property type="match status" value="1"/>
</dbReference>
<dbReference type="Gene3D" id="1.10.8.430">
    <property type="entry name" value="Helical domain of apoptotic protease-activating factors"/>
    <property type="match status" value="1"/>
</dbReference>
<keyword evidence="2" id="KW-0677">Repeat</keyword>
<evidence type="ECO:0000313" key="6">
    <source>
        <dbReference type="RefSeq" id="XP_048137943.1"/>
    </source>
</evidence>
<dbReference type="SUPFAM" id="SSF46785">
    <property type="entry name" value="Winged helix' DNA-binding domain"/>
    <property type="match status" value="2"/>
</dbReference>
<dbReference type="Pfam" id="PF01582">
    <property type="entry name" value="TIR"/>
    <property type="match status" value="1"/>
</dbReference>
<dbReference type="Proteomes" id="UP000827889">
    <property type="component" value="Chromosome 7"/>
</dbReference>
<evidence type="ECO:0000259" key="4">
    <source>
        <dbReference type="PROSITE" id="PS50104"/>
    </source>
</evidence>
<dbReference type="PANTHER" id="PTHR11017">
    <property type="entry name" value="LEUCINE-RICH REPEAT-CONTAINING PROTEIN"/>
    <property type="match status" value="1"/>
</dbReference>
<dbReference type="RefSeq" id="XP_048137943.1">
    <property type="nucleotide sequence ID" value="XM_048281986.1"/>
</dbReference>
<dbReference type="PROSITE" id="PS50104">
    <property type="entry name" value="TIR"/>
    <property type="match status" value="1"/>
</dbReference>
<sequence length="1290" mass="146921">MGDEEANSGTATGGGDYDVFLSFRGPDTRNGFTDCLYEFMSNTGIRIFRDDEELRPGEKISEILRAVKRSQIYIPIFSKDYASSKWCLRELTCMVECARQSMGKEILPIFYDVDPSDVKLETELYESALGKHEANLGCTEVKPWRAALKTVAKIRGWHIKDQKQGKAIKDISQKVSQNIAIKKRDLPVDLIGIDDRIEAIEKLLDSDISDVRFVIIHGIGGIGKTSLAKAVFNRLSPQFEGHSFLSNIRESSSGGGVTKLQRKLVSDLFSFSLLETFDFEEGNNMIKKRLPTKRVLLVFDDMDENDQVLQLAMKSYLCGPGSRIIFTTRDKSVSTKTKLEGLEKKILMGSTKVFLYEMKELHFDHALQLFNKLAFNTDVAPCDLDLSREVVELTGGLPLALEVIGSHLRTMDKAKWKSTLKKLKEVPLEKVQQSLKISYDALGYEAQQIFLDIACFFVDKKITNAMYLWEACDLFPEVEIVVLINKSLIKIDHDRIWMHDRLRDFGRAIVRQENIGKPGERSRLGFIKTALDVVRARKGTENVIALALWRSRHDFTREDFTNLMNVRFLELDGGNFAGNFEEILPELRWLCWRNCPPKLRANNFVLNHLVVLKLSGHITAEEWSGWAEIMVASKLKVLKIAGSKSLMKTPCFPELTSLERLVLKDFPRLTQIDSSIGKLERLIYLKIKWCPRLGGLPWDIGHLTALRELILIQCFSVRALPRSICNLRGLSRLVMEDTGLVGLPDSIKGQADLEYLCLANCTSLDSLPDEVGELKSLTELDLSGTTIKELPHSIWNRKDLTLRLNSSKIRMQLMSDLPRLEGIEDCWDPMVPGAVSKSAPKKLKQAPHNKIRCSLEISYEALEYGAKQIFLDIACFFVNMKKTEAMYVWEACNLFSKVEIDVLVNRSLIEIVDHRIWMHDQVRDFGREIVRRETIGKFGDQSRLWHPEMAPDIIQAKRGTENVEAFTSWKLRHNYKLTPEDCANLRGARFLELDGQNLAGNFKIILPELRWLCWRNFPPKLQANNFVLNHLVVLKLSGDFTVEEWSKWVEMMVASKLKVLNLAGSKSFIKTPCFSEFMSLERLVLKDLPRLVEIGWSIGKLERLVYLKIKRCPLLRELPQEIGSLTALRELILIECCSVCYLPDSIGNLRLLSRLIVEDIGLVEIGRSIGKLERLVYLKIKRCPLLRELPQEIGSLTALRELILIECCSVCYLPDSIGNLRLLSRLIMEDTGLVEIGRSIGKLKRLVYLKIKRCPLLRELPQEIGSLTALRELILIECCSVCYLPDSIGI</sequence>
<dbReference type="InterPro" id="IPR035897">
    <property type="entry name" value="Toll_tir_struct_dom_sf"/>
</dbReference>
<dbReference type="InterPro" id="IPR036390">
    <property type="entry name" value="WH_DNA-bd_sf"/>
</dbReference>
<evidence type="ECO:0000256" key="3">
    <source>
        <dbReference type="ARBA" id="ARBA00022821"/>
    </source>
</evidence>
<name>A0ABM3HMX3_9MYRT</name>
<evidence type="ECO:0000256" key="2">
    <source>
        <dbReference type="ARBA" id="ARBA00022737"/>
    </source>
</evidence>
<dbReference type="GeneID" id="125315882"/>
<reference evidence="6" key="1">
    <citation type="submission" date="2025-08" db="UniProtKB">
        <authorList>
            <consortium name="RefSeq"/>
        </authorList>
    </citation>
    <scope>IDENTIFICATION</scope>
    <source>
        <tissue evidence="6">Leaf</tissue>
    </source>
</reference>
<protein>
    <submittedName>
        <fullName evidence="6">Disease resistance protein RUN1-like</fullName>
    </submittedName>
</protein>
<dbReference type="Gene3D" id="3.40.50.10140">
    <property type="entry name" value="Toll/interleukin-1 receptor homology (TIR) domain"/>
    <property type="match status" value="1"/>
</dbReference>
<proteinExistence type="predicted"/>
<evidence type="ECO:0000256" key="1">
    <source>
        <dbReference type="ARBA" id="ARBA00022614"/>
    </source>
</evidence>
<organism evidence="5 6">
    <name type="scientific">Rhodamnia argentea</name>
    <dbReference type="NCBI Taxonomy" id="178133"/>
    <lineage>
        <taxon>Eukaryota</taxon>
        <taxon>Viridiplantae</taxon>
        <taxon>Streptophyta</taxon>
        <taxon>Embryophyta</taxon>
        <taxon>Tracheophyta</taxon>
        <taxon>Spermatophyta</taxon>
        <taxon>Magnoliopsida</taxon>
        <taxon>eudicotyledons</taxon>
        <taxon>Gunneridae</taxon>
        <taxon>Pentapetalae</taxon>
        <taxon>rosids</taxon>
        <taxon>malvids</taxon>
        <taxon>Myrtales</taxon>
        <taxon>Myrtaceae</taxon>
        <taxon>Myrtoideae</taxon>
        <taxon>Myrteae</taxon>
        <taxon>Australasian group</taxon>
        <taxon>Rhodamnia</taxon>
    </lineage>
</organism>
<dbReference type="SUPFAM" id="SSF52200">
    <property type="entry name" value="Toll/Interleukin receptor TIR domain"/>
    <property type="match status" value="1"/>
</dbReference>
<evidence type="ECO:0000313" key="5">
    <source>
        <dbReference type="Proteomes" id="UP000827889"/>
    </source>
</evidence>
<dbReference type="SMART" id="SM00255">
    <property type="entry name" value="TIR"/>
    <property type="match status" value="1"/>
</dbReference>
<dbReference type="InterPro" id="IPR044974">
    <property type="entry name" value="Disease_R_plants"/>
</dbReference>
<dbReference type="InterPro" id="IPR058192">
    <property type="entry name" value="WHD_ROQ1-like"/>
</dbReference>
<dbReference type="Gene3D" id="3.40.50.300">
    <property type="entry name" value="P-loop containing nucleotide triphosphate hydrolases"/>
    <property type="match status" value="1"/>
</dbReference>
<feature type="domain" description="TIR" evidence="4">
    <location>
        <begin position="15"/>
        <end position="179"/>
    </location>
</feature>
<keyword evidence="5" id="KW-1185">Reference proteome</keyword>
<dbReference type="InterPro" id="IPR042197">
    <property type="entry name" value="Apaf_helical"/>
</dbReference>
<dbReference type="InterPro" id="IPR027417">
    <property type="entry name" value="P-loop_NTPase"/>
</dbReference>
<dbReference type="Gene3D" id="3.80.10.10">
    <property type="entry name" value="Ribonuclease Inhibitor"/>
    <property type="match status" value="4"/>
</dbReference>
<dbReference type="InterPro" id="IPR032675">
    <property type="entry name" value="LRR_dom_sf"/>
</dbReference>
<dbReference type="SUPFAM" id="SSF52540">
    <property type="entry name" value="P-loop containing nucleoside triphosphate hydrolases"/>
    <property type="match status" value="1"/>
</dbReference>
<gene>
    <name evidence="6" type="primary">LOC125315882</name>
</gene>
<dbReference type="InterPro" id="IPR002182">
    <property type="entry name" value="NB-ARC"/>
</dbReference>
<dbReference type="PANTHER" id="PTHR11017:SF570">
    <property type="entry name" value="DISEASE RESISTANCE PROTEIN (TIR-NBS CLASS)-RELATED"/>
    <property type="match status" value="1"/>
</dbReference>
<keyword evidence="1" id="KW-0433">Leucine-rich repeat</keyword>
<dbReference type="Pfam" id="PF23282">
    <property type="entry name" value="WHD_ROQ1"/>
    <property type="match status" value="2"/>
</dbReference>
<accession>A0ABM3HMX3</accession>
<keyword evidence="3" id="KW-0611">Plant defense</keyword>